<dbReference type="EMBL" id="JAHRIQ010058430">
    <property type="protein sequence ID" value="MEQ2239753.1"/>
    <property type="molecule type" value="Genomic_DNA"/>
</dbReference>
<keyword evidence="2" id="KW-0378">Hydrolase</keyword>
<accession>A0ABV0U7D7</accession>
<keyword evidence="3" id="KW-1185">Reference proteome</keyword>
<dbReference type="Proteomes" id="UP001482620">
    <property type="component" value="Unassembled WGS sequence"/>
</dbReference>
<dbReference type="InterPro" id="IPR002782">
    <property type="entry name" value="Mut7-C_RNAse_dom"/>
</dbReference>
<dbReference type="GO" id="GO:0004527">
    <property type="term" value="F:exonuclease activity"/>
    <property type="evidence" value="ECO:0007669"/>
    <property type="project" value="UniProtKB-KW"/>
</dbReference>
<organism evidence="2 3">
    <name type="scientific">Ilyodon furcidens</name>
    <name type="common">goldbreast splitfin</name>
    <dbReference type="NCBI Taxonomy" id="33524"/>
    <lineage>
        <taxon>Eukaryota</taxon>
        <taxon>Metazoa</taxon>
        <taxon>Chordata</taxon>
        <taxon>Craniata</taxon>
        <taxon>Vertebrata</taxon>
        <taxon>Euteleostomi</taxon>
        <taxon>Actinopterygii</taxon>
        <taxon>Neopterygii</taxon>
        <taxon>Teleostei</taxon>
        <taxon>Neoteleostei</taxon>
        <taxon>Acanthomorphata</taxon>
        <taxon>Ovalentaria</taxon>
        <taxon>Atherinomorphae</taxon>
        <taxon>Cyprinodontiformes</taxon>
        <taxon>Goodeidae</taxon>
        <taxon>Ilyodon</taxon>
    </lineage>
</organism>
<reference evidence="2 3" key="1">
    <citation type="submission" date="2021-06" db="EMBL/GenBank/DDBJ databases">
        <authorList>
            <person name="Palmer J.M."/>
        </authorList>
    </citation>
    <scope>NUCLEOTIDE SEQUENCE [LARGE SCALE GENOMIC DNA]</scope>
    <source>
        <strain evidence="3">if_2019</strain>
        <tissue evidence="2">Muscle</tissue>
    </source>
</reference>
<evidence type="ECO:0000259" key="1">
    <source>
        <dbReference type="Pfam" id="PF01927"/>
    </source>
</evidence>
<proteinExistence type="predicted"/>
<dbReference type="PANTHER" id="PTHR47765:SF2">
    <property type="entry name" value="EXONUCLEASE MUT-7 HOMOLOG"/>
    <property type="match status" value="1"/>
</dbReference>
<evidence type="ECO:0000313" key="2">
    <source>
        <dbReference type="EMBL" id="MEQ2239753.1"/>
    </source>
</evidence>
<feature type="domain" description="Mut7-C RNAse" evidence="1">
    <location>
        <begin position="38"/>
        <end position="135"/>
    </location>
</feature>
<keyword evidence="2" id="KW-0540">Nuclease</keyword>
<comment type="caution">
    <text evidence="2">The sequence shown here is derived from an EMBL/GenBank/DDBJ whole genome shotgun (WGS) entry which is preliminary data.</text>
</comment>
<dbReference type="Pfam" id="PF01927">
    <property type="entry name" value="Mut7-C"/>
    <property type="match status" value="1"/>
</dbReference>
<gene>
    <name evidence="2" type="primary">EXD3</name>
    <name evidence="2" type="ORF">ILYODFUR_007732</name>
</gene>
<sequence length="144" mass="15852">ECQGVQRVSLSHSDTVKGLLCGELPPEDSPPLPPQQLRVVCDNMLQGLGRYLRCLGVDVVMLENTDDHRVAAKLAQAEGRVILTCGQPFQTLRSQVGEGCCLSLDCSEKARDQAIRVLRHFNVQPTPSDIFSRCQSLQCAYLDV</sequence>
<dbReference type="PANTHER" id="PTHR47765">
    <property type="entry name" value="3'-5' EXONUCLEASE DOMAIN-CONTAINING PROTEIN"/>
    <property type="match status" value="1"/>
</dbReference>
<name>A0ABV0U7D7_9TELE</name>
<evidence type="ECO:0000313" key="3">
    <source>
        <dbReference type="Proteomes" id="UP001482620"/>
    </source>
</evidence>
<dbReference type="InterPro" id="IPR052408">
    <property type="entry name" value="Exonuclease_MUT-7-like"/>
</dbReference>
<feature type="non-terminal residue" evidence="2">
    <location>
        <position position="1"/>
    </location>
</feature>
<protein>
    <submittedName>
        <fullName evidence="2">Exonuclease mut-7</fullName>
    </submittedName>
</protein>
<keyword evidence="2" id="KW-0269">Exonuclease</keyword>